<dbReference type="SUPFAM" id="SSF160631">
    <property type="entry name" value="SMI1/KNR4-like"/>
    <property type="match status" value="1"/>
</dbReference>
<dbReference type="RefSeq" id="WP_343857632.1">
    <property type="nucleotide sequence ID" value="NZ_BAAAFD010000002.1"/>
</dbReference>
<gene>
    <name evidence="2" type="ORF">GCM10009114_12320</name>
</gene>
<reference evidence="3" key="1">
    <citation type="journal article" date="2019" name="Int. J. Syst. Evol. Microbiol.">
        <title>The Global Catalogue of Microorganisms (GCM) 10K type strain sequencing project: providing services to taxonomists for standard genome sequencing and annotation.</title>
        <authorList>
            <consortium name="The Broad Institute Genomics Platform"/>
            <consortium name="The Broad Institute Genome Sequencing Center for Infectious Disease"/>
            <person name="Wu L."/>
            <person name="Ma J."/>
        </authorList>
    </citation>
    <scope>NUCLEOTIDE SEQUENCE [LARGE SCALE GENOMIC DNA]</scope>
    <source>
        <strain evidence="3">JCM 15896</strain>
    </source>
</reference>
<dbReference type="InterPro" id="IPR018958">
    <property type="entry name" value="Knr4/Smi1-like_dom"/>
</dbReference>
<sequence length="126" mass="14315">MNSFESELGAKFPKSYKNYKNYIIKFGATHNPSLLDSIVESGSELPDLNEFAQVANVVKFNEMYWSGGMPNTVYTFATDCLGNAFCFEISSELDEVLVYDTEFDELTSLELTFDELINEYLQIVDV</sequence>
<organism evidence="2 3">
    <name type="scientific">Aliiglaciecola litoralis</name>
    <dbReference type="NCBI Taxonomy" id="582857"/>
    <lineage>
        <taxon>Bacteria</taxon>
        <taxon>Pseudomonadati</taxon>
        <taxon>Pseudomonadota</taxon>
        <taxon>Gammaproteobacteria</taxon>
        <taxon>Alteromonadales</taxon>
        <taxon>Alteromonadaceae</taxon>
        <taxon>Aliiglaciecola</taxon>
    </lineage>
</organism>
<feature type="domain" description="Knr4/Smi1-like" evidence="1">
    <location>
        <begin position="3"/>
        <end position="119"/>
    </location>
</feature>
<evidence type="ECO:0000313" key="2">
    <source>
        <dbReference type="EMBL" id="GAA0854900.1"/>
    </source>
</evidence>
<name>A0ABP3WSK6_9ALTE</name>
<dbReference type="InterPro" id="IPR037883">
    <property type="entry name" value="Knr4/Smi1-like_sf"/>
</dbReference>
<comment type="caution">
    <text evidence="2">The sequence shown here is derived from an EMBL/GenBank/DDBJ whole genome shotgun (WGS) entry which is preliminary data.</text>
</comment>
<dbReference type="Proteomes" id="UP001500359">
    <property type="component" value="Unassembled WGS sequence"/>
</dbReference>
<dbReference type="Gene3D" id="3.40.1580.10">
    <property type="entry name" value="SMI1/KNR4-like"/>
    <property type="match status" value="1"/>
</dbReference>
<evidence type="ECO:0000313" key="3">
    <source>
        <dbReference type="Proteomes" id="UP001500359"/>
    </source>
</evidence>
<accession>A0ABP3WSK6</accession>
<keyword evidence="3" id="KW-1185">Reference proteome</keyword>
<protein>
    <recommendedName>
        <fullName evidence="1">Knr4/Smi1-like domain-containing protein</fullName>
    </recommendedName>
</protein>
<evidence type="ECO:0000259" key="1">
    <source>
        <dbReference type="Pfam" id="PF09346"/>
    </source>
</evidence>
<dbReference type="EMBL" id="BAAAFD010000002">
    <property type="protein sequence ID" value="GAA0854900.1"/>
    <property type="molecule type" value="Genomic_DNA"/>
</dbReference>
<proteinExistence type="predicted"/>
<dbReference type="Pfam" id="PF09346">
    <property type="entry name" value="SMI1_KNR4"/>
    <property type="match status" value="1"/>
</dbReference>